<protein>
    <submittedName>
        <fullName evidence="2">Uncharacterized protein</fullName>
    </submittedName>
</protein>
<reference evidence="2 3" key="1">
    <citation type="submission" date="2018-08" db="EMBL/GenBank/DDBJ databases">
        <title>Genomic investigation of the strawberry pathogen Phytophthora fragariae indicates pathogenicity is determined by transcriptional variation in three key races.</title>
        <authorList>
            <person name="Adams T.M."/>
            <person name="Armitage A.D."/>
            <person name="Sobczyk M.K."/>
            <person name="Bates H.J."/>
            <person name="Dunwell J.M."/>
            <person name="Nellist C.F."/>
            <person name="Harrison R.J."/>
        </authorList>
    </citation>
    <scope>NUCLEOTIDE SEQUENCE [LARGE SCALE GENOMIC DNA]</scope>
    <source>
        <strain evidence="2 3">NOV-27</strain>
    </source>
</reference>
<evidence type="ECO:0000313" key="3">
    <source>
        <dbReference type="Proteomes" id="UP000433483"/>
    </source>
</evidence>
<proteinExistence type="predicted"/>
<dbReference type="AlphaFoldDB" id="A0A6A3VDB3"/>
<name>A0A6A3VDB3_9STRA</name>
<evidence type="ECO:0000256" key="1">
    <source>
        <dbReference type="SAM" id="MobiDB-lite"/>
    </source>
</evidence>
<dbReference type="EMBL" id="QXGB01004911">
    <property type="protein sequence ID" value="KAE9164621.1"/>
    <property type="molecule type" value="Genomic_DNA"/>
</dbReference>
<evidence type="ECO:0000313" key="2">
    <source>
        <dbReference type="EMBL" id="KAE9164621.1"/>
    </source>
</evidence>
<organism evidence="2 3">
    <name type="scientific">Phytophthora fragariae</name>
    <dbReference type="NCBI Taxonomy" id="53985"/>
    <lineage>
        <taxon>Eukaryota</taxon>
        <taxon>Sar</taxon>
        <taxon>Stramenopiles</taxon>
        <taxon>Oomycota</taxon>
        <taxon>Peronosporomycetes</taxon>
        <taxon>Peronosporales</taxon>
        <taxon>Peronosporaceae</taxon>
        <taxon>Phytophthora</taxon>
    </lineage>
</organism>
<dbReference type="Proteomes" id="UP000433483">
    <property type="component" value="Unassembled WGS sequence"/>
</dbReference>
<comment type="caution">
    <text evidence="2">The sequence shown here is derived from an EMBL/GenBank/DDBJ whole genome shotgun (WGS) entry which is preliminary data.</text>
</comment>
<dbReference type="OrthoDB" id="122900at2759"/>
<keyword evidence="3" id="KW-1185">Reference proteome</keyword>
<accession>A0A6A3VDB3</accession>
<gene>
    <name evidence="2" type="ORF">PF005_g29948</name>
</gene>
<sequence length="169" mass="19177">MGGEEETVAISSASPRESGPAQKKRRVQVKTAGMHEHFANLVDEEITDVAISIERLQTLDDRGWEPRRSFARIKDDMLLYLAILGGKTYPTYYDLISDTNYSTKWAFSIVKANAYVTAENTQAPTLNYKKYRTWSLTRFSVRREEMECEEFLSAIFCLASLGNSKINSG</sequence>
<feature type="region of interest" description="Disordered" evidence="1">
    <location>
        <begin position="1"/>
        <end position="26"/>
    </location>
</feature>